<dbReference type="RefSeq" id="WP_114641082.1">
    <property type="nucleotide sequence ID" value="NZ_JAACIO010000002.1"/>
</dbReference>
<keyword evidence="4" id="KW-1185">Reference proteome</keyword>
<dbReference type="PANTHER" id="PTHR33219:SF14">
    <property type="entry name" value="PROTEIN COFACTOR ASSEMBLY OF COMPLEX C SUBUNIT B CCB3, CHLOROPLASTIC-RELATED"/>
    <property type="match status" value="1"/>
</dbReference>
<evidence type="ECO:0000256" key="1">
    <source>
        <dbReference type="ARBA" id="ARBA00010894"/>
    </source>
</evidence>
<keyword evidence="2" id="KW-1133">Transmembrane helix</keyword>
<proteinExistence type="inferred from homology"/>
<accession>A0ABX9KKC2</accession>
<reference evidence="3 4" key="1">
    <citation type="submission" date="2018-08" db="EMBL/GenBank/DDBJ databases">
        <title>Draft genome sequence of Psychrilyobacter sp. strain SD5 isolated from Black Sea water.</title>
        <authorList>
            <person name="Yadav S."/>
            <person name="Villanueva L."/>
            <person name="Damste J.S.S."/>
        </authorList>
    </citation>
    <scope>NUCLEOTIDE SEQUENCE [LARGE SCALE GENOMIC DNA]</scope>
    <source>
        <strain evidence="3 4">SD5</strain>
    </source>
</reference>
<dbReference type="InterPro" id="IPR003425">
    <property type="entry name" value="CCB3/YggT"/>
</dbReference>
<keyword evidence="2" id="KW-0472">Membrane</keyword>
<comment type="similarity">
    <text evidence="1">Belongs to the YggT family.</text>
</comment>
<evidence type="ECO:0000313" key="3">
    <source>
        <dbReference type="EMBL" id="REI42850.1"/>
    </source>
</evidence>
<dbReference type="Proteomes" id="UP000263486">
    <property type="component" value="Unassembled WGS sequence"/>
</dbReference>
<evidence type="ECO:0000256" key="2">
    <source>
        <dbReference type="SAM" id="Phobius"/>
    </source>
</evidence>
<evidence type="ECO:0000313" key="4">
    <source>
        <dbReference type="Proteomes" id="UP000263486"/>
    </source>
</evidence>
<protein>
    <submittedName>
        <fullName evidence="3">YggT family protein</fullName>
    </submittedName>
</protein>
<name>A0ABX9KKC2_9FUSO</name>
<dbReference type="PANTHER" id="PTHR33219">
    <property type="entry name" value="YLMG HOMOLOG PROTEIN 2, CHLOROPLASTIC"/>
    <property type="match status" value="1"/>
</dbReference>
<feature type="transmembrane region" description="Helical" evidence="2">
    <location>
        <begin position="67"/>
        <end position="84"/>
    </location>
</feature>
<dbReference type="Pfam" id="PF02325">
    <property type="entry name" value="CCB3_YggT"/>
    <property type="match status" value="1"/>
</dbReference>
<gene>
    <name evidence="3" type="ORF">DYH56_01485</name>
</gene>
<organism evidence="3 4">
    <name type="scientific">Psychrilyobacter piezotolerans</name>
    <dbReference type="NCBI Taxonomy" id="2293438"/>
    <lineage>
        <taxon>Bacteria</taxon>
        <taxon>Fusobacteriati</taxon>
        <taxon>Fusobacteriota</taxon>
        <taxon>Fusobacteriia</taxon>
        <taxon>Fusobacteriales</taxon>
        <taxon>Fusobacteriaceae</taxon>
        <taxon>Psychrilyobacter</taxon>
    </lineage>
</organism>
<comment type="caution">
    <text evidence="3">The sequence shown here is derived from an EMBL/GenBank/DDBJ whole genome shotgun (WGS) entry which is preliminary data.</text>
</comment>
<dbReference type="EMBL" id="QUAJ01000002">
    <property type="protein sequence ID" value="REI42850.1"/>
    <property type="molecule type" value="Genomic_DNA"/>
</dbReference>
<keyword evidence="2" id="KW-0812">Transmembrane</keyword>
<sequence>MFLIYRVVSYAVEILKILILLRIILSWIAPRSRNEFIDLIYTVTEPILRPFRILIPLGGARLDLSPILAYYVLGLAKYLIFRILSMIS</sequence>
<feature type="transmembrane region" description="Helical" evidence="2">
    <location>
        <begin position="7"/>
        <end position="29"/>
    </location>
</feature>